<accession>A0A2A5CB64</accession>
<dbReference type="AlphaFoldDB" id="A0A2A5CB64"/>
<dbReference type="Proteomes" id="UP000228987">
    <property type="component" value="Unassembled WGS sequence"/>
</dbReference>
<protein>
    <submittedName>
        <fullName evidence="1">Uncharacterized protein</fullName>
    </submittedName>
</protein>
<comment type="caution">
    <text evidence="1">The sequence shown here is derived from an EMBL/GenBank/DDBJ whole genome shotgun (WGS) entry which is preliminary data.</text>
</comment>
<gene>
    <name evidence="1" type="ORF">COA71_08555</name>
</gene>
<dbReference type="InterPro" id="IPR046150">
    <property type="entry name" value="DUF6152"/>
</dbReference>
<evidence type="ECO:0000313" key="2">
    <source>
        <dbReference type="Proteomes" id="UP000228987"/>
    </source>
</evidence>
<dbReference type="EMBL" id="NVWI01000006">
    <property type="protein sequence ID" value="PCJ41089.1"/>
    <property type="molecule type" value="Genomic_DNA"/>
</dbReference>
<dbReference type="Pfam" id="PF19649">
    <property type="entry name" value="DUF6152"/>
    <property type="match status" value="1"/>
</dbReference>
<organism evidence="1 2">
    <name type="scientific">SAR86 cluster bacterium</name>
    <dbReference type="NCBI Taxonomy" id="2030880"/>
    <lineage>
        <taxon>Bacteria</taxon>
        <taxon>Pseudomonadati</taxon>
        <taxon>Pseudomonadota</taxon>
        <taxon>Gammaproteobacteria</taxon>
        <taxon>SAR86 cluster</taxon>
    </lineage>
</organism>
<proteinExistence type="predicted"/>
<sequence>MIHFPNLKTIGFALYFFSVSLPAASHHSFGMFDMARFEPLEGTVLAFQWTNPHVILWVEQASEDGSESKTWGIELTSPGNLQRAGFSRRSLNPGDVVTVIMSPLRSGNAGGAFRSIENKTTGMSYEYDYAKVGSVQ</sequence>
<name>A0A2A5CB64_9GAMM</name>
<evidence type="ECO:0000313" key="1">
    <source>
        <dbReference type="EMBL" id="PCJ41089.1"/>
    </source>
</evidence>
<reference evidence="2" key="1">
    <citation type="submission" date="2017-08" db="EMBL/GenBank/DDBJ databases">
        <title>A dynamic microbial community with high functional redundancy inhabits the cold, oxic subseafloor aquifer.</title>
        <authorList>
            <person name="Tully B.J."/>
            <person name="Wheat C.G."/>
            <person name="Glazer B.T."/>
            <person name="Huber J.A."/>
        </authorList>
    </citation>
    <scope>NUCLEOTIDE SEQUENCE [LARGE SCALE GENOMIC DNA]</scope>
</reference>